<dbReference type="OrthoDB" id="6434376at2759"/>
<dbReference type="PANTHER" id="PTHR22933">
    <property type="entry name" value="FI18007P1-RELATED"/>
    <property type="match status" value="1"/>
</dbReference>
<feature type="region of interest" description="Disordered" evidence="1">
    <location>
        <begin position="794"/>
        <end position="825"/>
    </location>
</feature>
<feature type="compositionally biased region" description="Low complexity" evidence="1">
    <location>
        <begin position="130"/>
        <end position="166"/>
    </location>
</feature>
<feature type="domain" description="Chitin-binding type-2" evidence="2">
    <location>
        <begin position="5"/>
        <end position="68"/>
    </location>
</feature>
<keyword evidence="4" id="KW-1185">Reference proteome</keyword>
<feature type="region of interest" description="Disordered" evidence="1">
    <location>
        <begin position="535"/>
        <end position="557"/>
    </location>
</feature>
<feature type="region of interest" description="Disordered" evidence="1">
    <location>
        <begin position="579"/>
        <end position="609"/>
    </location>
</feature>
<dbReference type="PANTHER" id="PTHR22933:SF47">
    <property type="entry name" value="CPAP1-I"/>
    <property type="match status" value="1"/>
</dbReference>
<dbReference type="InterPro" id="IPR002557">
    <property type="entry name" value="Chitin-bd_dom"/>
</dbReference>
<feature type="compositionally biased region" description="Basic residues" evidence="1">
    <location>
        <begin position="251"/>
        <end position="265"/>
    </location>
</feature>
<name>A0A9J6BP11_POLVA</name>
<evidence type="ECO:0000313" key="4">
    <source>
        <dbReference type="Proteomes" id="UP001107558"/>
    </source>
</evidence>
<dbReference type="SMART" id="SM00494">
    <property type="entry name" value="ChtBD2"/>
    <property type="match status" value="1"/>
</dbReference>
<evidence type="ECO:0000256" key="1">
    <source>
        <dbReference type="SAM" id="MobiDB-lite"/>
    </source>
</evidence>
<dbReference type="Gene3D" id="2.170.140.10">
    <property type="entry name" value="Chitin binding domain"/>
    <property type="match status" value="1"/>
</dbReference>
<dbReference type="EMBL" id="JADBJN010000003">
    <property type="protein sequence ID" value="KAG5671514.1"/>
    <property type="molecule type" value="Genomic_DNA"/>
</dbReference>
<feature type="region of interest" description="Disordered" evidence="1">
    <location>
        <begin position="129"/>
        <end position="167"/>
    </location>
</feature>
<dbReference type="GO" id="GO:0008061">
    <property type="term" value="F:chitin binding"/>
    <property type="evidence" value="ECO:0007669"/>
    <property type="project" value="InterPro"/>
</dbReference>
<dbReference type="AlphaFoldDB" id="A0A9J6BP11"/>
<evidence type="ECO:0000313" key="3">
    <source>
        <dbReference type="EMBL" id="KAG5671514.1"/>
    </source>
</evidence>
<protein>
    <recommendedName>
        <fullName evidence="2">Chitin-binding type-2 domain-containing protein</fullName>
    </recommendedName>
</protein>
<dbReference type="InterPro" id="IPR052976">
    <property type="entry name" value="Scoloptoxin-like"/>
</dbReference>
<sequence length="876" mass="99101">MPRTSFTCRDKILGGYYADAETNCQMFHICVKVAGIGIQDFRFLCPNGTAFDQEAQICADWGDVDCEAATLYYGSNNFDLYRIGSNFENKRINNNFEEEDVFHLQRAESNDARRSKQYIVNQNAIQSPVRSTTTTLQPTTTTTQRTTTFSTTRAAPSTTTTSAPPRSYFESSTRIVVSTYKPTLQPKKLIEDKTAVSTYRPKNNDYFNRAKISSNDDEILKQSQSSHFYNNKNNGKEDFEDDFVRATKAPAKQKVRGRQRGRSKFRNTNNNNNINAVTSAPARNTFATTTTSTVQNTRTSFTNTPIVVQPINNQRQNVTQLQASNSYQSQPTRQTSTNGPILARTTDETFFDVPKIKQKVITTKLKSASAAQQSLNVVPLIQSSTFAPPPSLPPQIPQFNFDPFQQNVFGAIPQRVIIPSQLNKEQRLALQASNGNLGGFQTTVTTTTTQQVPSSTTPVTPQQINTNRANQVSNEQKSLPQKFNFKTQKYEFIEPQNPTTQFYNTKYETKGTDQLLNGNVNLETTKSGFVKQNNKTYASRQTTTSIDENNNKPTTFNPQQYYQSDQYQNLSPRGFSLAAQQQQQKKTPAPEIRPQITSRSETRHHHKKFSTLVPKENYNPTTFKPNTYSKKPVDTKIEKIQNPNNYYSQLITSVPTYATSTTTQSASIFNQFPTTTRISNFFSTSSTPRPLGENEEDDGQYRPELYEKDLYKNRIKTTKATSAPLLSSSSTLPVKNTLYQFYQTSTTPRVQNNNYNNADEDEFLKTEHSQNIFASGNKLRAEKEKEKNQFGKGFEQYSETSSPRPFSKPTPQSSTTVKSQKTAKVTKPTKKVIQKAEEKDVSYDYQYYDTNGDQDYTEIDAAIEDFGRTVKKSSTN</sequence>
<organism evidence="3 4">
    <name type="scientific">Polypedilum vanderplanki</name>
    <name type="common">Sleeping chironomid midge</name>
    <dbReference type="NCBI Taxonomy" id="319348"/>
    <lineage>
        <taxon>Eukaryota</taxon>
        <taxon>Metazoa</taxon>
        <taxon>Ecdysozoa</taxon>
        <taxon>Arthropoda</taxon>
        <taxon>Hexapoda</taxon>
        <taxon>Insecta</taxon>
        <taxon>Pterygota</taxon>
        <taxon>Neoptera</taxon>
        <taxon>Endopterygota</taxon>
        <taxon>Diptera</taxon>
        <taxon>Nematocera</taxon>
        <taxon>Chironomoidea</taxon>
        <taxon>Chironomidae</taxon>
        <taxon>Chironominae</taxon>
        <taxon>Polypedilum</taxon>
        <taxon>Polypedilum</taxon>
    </lineage>
</organism>
<dbReference type="Proteomes" id="UP001107558">
    <property type="component" value="Chromosome 3"/>
</dbReference>
<feature type="region of interest" description="Disordered" evidence="1">
    <location>
        <begin position="251"/>
        <end position="273"/>
    </location>
</feature>
<reference evidence="3" key="1">
    <citation type="submission" date="2021-03" db="EMBL/GenBank/DDBJ databases">
        <title>Chromosome level genome of the anhydrobiotic midge Polypedilum vanderplanki.</title>
        <authorList>
            <person name="Yoshida Y."/>
            <person name="Kikawada T."/>
            <person name="Gusev O."/>
        </authorList>
    </citation>
    <scope>NUCLEOTIDE SEQUENCE</scope>
    <source>
        <strain evidence="3">NIAS01</strain>
        <tissue evidence="3">Whole body or cell culture</tissue>
    </source>
</reference>
<feature type="compositionally biased region" description="Polar residues" evidence="1">
    <location>
        <begin position="797"/>
        <end position="820"/>
    </location>
</feature>
<proteinExistence type="predicted"/>
<comment type="caution">
    <text evidence="3">The sequence shown here is derived from an EMBL/GenBank/DDBJ whole genome shotgun (WGS) entry which is preliminary data.</text>
</comment>
<dbReference type="InterPro" id="IPR036508">
    <property type="entry name" value="Chitin-bd_dom_sf"/>
</dbReference>
<gene>
    <name evidence="3" type="ORF">PVAND_001708</name>
</gene>
<accession>A0A9J6BP11</accession>
<dbReference type="SUPFAM" id="SSF57625">
    <property type="entry name" value="Invertebrate chitin-binding proteins"/>
    <property type="match status" value="1"/>
</dbReference>
<dbReference type="Pfam" id="PF01607">
    <property type="entry name" value="CBM_14"/>
    <property type="match status" value="1"/>
</dbReference>
<dbReference type="PROSITE" id="PS50940">
    <property type="entry name" value="CHIT_BIND_II"/>
    <property type="match status" value="1"/>
</dbReference>
<dbReference type="GO" id="GO:0005576">
    <property type="term" value="C:extracellular region"/>
    <property type="evidence" value="ECO:0007669"/>
    <property type="project" value="InterPro"/>
</dbReference>
<evidence type="ECO:0000259" key="2">
    <source>
        <dbReference type="PROSITE" id="PS50940"/>
    </source>
</evidence>